<comment type="caution">
    <text evidence="1">The sequence shown here is derived from an EMBL/GenBank/DDBJ whole genome shotgun (WGS) entry which is preliminary data.</text>
</comment>
<dbReference type="PROSITE" id="PS50194">
    <property type="entry name" value="FILAMIN_REPEAT"/>
    <property type="match status" value="1"/>
</dbReference>
<evidence type="ECO:0000313" key="2">
    <source>
        <dbReference type="Proteomes" id="UP000283442"/>
    </source>
</evidence>
<dbReference type="EMBL" id="QRHE01000012">
    <property type="protein sequence ID" value="RHF50653.1"/>
    <property type="molecule type" value="Genomic_DNA"/>
</dbReference>
<sequence length="123" mass="14117">MGNNQSNYMQQSIPQELGVIEVYRPSRLVGSFCEMIIFFDDKAIGEVKNGGKIRFQLPPGIHELKVKINGMHIKSNPFSFQLHSGEFLKMRTSFPFGSLSVVFGTWMFKWMIHAGKILNIEKY</sequence>
<evidence type="ECO:0008006" key="3">
    <source>
        <dbReference type="Google" id="ProtNLM"/>
    </source>
</evidence>
<dbReference type="Proteomes" id="UP000283442">
    <property type="component" value="Unassembled WGS sequence"/>
</dbReference>
<dbReference type="InterPro" id="IPR017868">
    <property type="entry name" value="Filamin/ABP280_repeat-like"/>
</dbReference>
<dbReference type="RefSeq" id="WP_118176632.1">
    <property type="nucleotide sequence ID" value="NZ_CBCSRO010000014.1"/>
</dbReference>
<proteinExistence type="predicted"/>
<gene>
    <name evidence="1" type="ORF">DW674_10005</name>
</gene>
<accession>A0A414NUR2</accession>
<dbReference type="AlphaFoldDB" id="A0A414NUR2"/>
<reference evidence="1 2" key="1">
    <citation type="submission" date="2018-08" db="EMBL/GenBank/DDBJ databases">
        <title>A genome reference for cultivated species of the human gut microbiota.</title>
        <authorList>
            <person name="Zou Y."/>
            <person name="Xue W."/>
            <person name="Luo G."/>
        </authorList>
    </citation>
    <scope>NUCLEOTIDE SEQUENCE [LARGE SCALE GENOMIC DNA]</scope>
    <source>
        <strain evidence="1 2">AM25-21AC</strain>
    </source>
</reference>
<dbReference type="OrthoDB" id="1666059at2"/>
<name>A0A414NUR2_9FIRM</name>
<protein>
    <recommendedName>
        <fullName evidence="3">DUF2846 domain-containing protein</fullName>
    </recommendedName>
</protein>
<evidence type="ECO:0000313" key="1">
    <source>
        <dbReference type="EMBL" id="RHF50653.1"/>
    </source>
</evidence>
<organism evidence="1 2">
    <name type="scientific">Mitsuokella multacida</name>
    <dbReference type="NCBI Taxonomy" id="52226"/>
    <lineage>
        <taxon>Bacteria</taxon>
        <taxon>Bacillati</taxon>
        <taxon>Bacillota</taxon>
        <taxon>Negativicutes</taxon>
        <taxon>Selenomonadales</taxon>
        <taxon>Selenomonadaceae</taxon>
        <taxon>Mitsuokella</taxon>
    </lineage>
</organism>